<reference evidence="1" key="1">
    <citation type="submission" date="2020-04" db="EMBL/GenBank/DDBJ databases">
        <authorList>
            <person name="Chiriac C."/>
            <person name="Salcher M."/>
            <person name="Ghai R."/>
            <person name="Kavagutti S V."/>
        </authorList>
    </citation>
    <scope>NUCLEOTIDE SEQUENCE</scope>
</reference>
<dbReference type="EMBL" id="LR796304">
    <property type="protein sequence ID" value="CAB4135741.1"/>
    <property type="molecule type" value="Genomic_DNA"/>
</dbReference>
<gene>
    <name evidence="1" type="ORF">UFOVP286_33</name>
</gene>
<protein>
    <submittedName>
        <fullName evidence="1">Uncharacterized protein</fullName>
    </submittedName>
</protein>
<proteinExistence type="predicted"/>
<accession>A0A6J5LND0</accession>
<evidence type="ECO:0000313" key="1">
    <source>
        <dbReference type="EMBL" id="CAB4135741.1"/>
    </source>
</evidence>
<name>A0A6J5LND0_9CAUD</name>
<organism evidence="1">
    <name type="scientific">uncultured Caudovirales phage</name>
    <dbReference type="NCBI Taxonomy" id="2100421"/>
    <lineage>
        <taxon>Viruses</taxon>
        <taxon>Duplodnaviria</taxon>
        <taxon>Heunggongvirae</taxon>
        <taxon>Uroviricota</taxon>
        <taxon>Caudoviricetes</taxon>
        <taxon>Peduoviridae</taxon>
        <taxon>Maltschvirus</taxon>
        <taxon>Maltschvirus maltsch</taxon>
    </lineage>
</organism>
<sequence length="63" mass="7526">MKITTNLNEKLELIRKDIKEIDVKLFNLHSNESLNLIRIKDLTKKQDILKEKRDLLIIKLINN</sequence>